<proteinExistence type="predicted"/>
<evidence type="ECO:0000259" key="1">
    <source>
        <dbReference type="Pfam" id="PF06283"/>
    </source>
</evidence>
<dbReference type="PANTHER" id="PTHR40469:SF2">
    <property type="entry name" value="GALACTOSE-BINDING DOMAIN-LIKE SUPERFAMILY PROTEIN"/>
    <property type="match status" value="1"/>
</dbReference>
<name>A0ABU1NYE4_9BACL</name>
<feature type="domain" description="ThuA-like" evidence="1">
    <location>
        <begin position="5"/>
        <end position="207"/>
    </location>
</feature>
<evidence type="ECO:0000313" key="2">
    <source>
        <dbReference type="EMBL" id="MDR6552525.1"/>
    </source>
</evidence>
<dbReference type="Gene3D" id="3.40.50.880">
    <property type="match status" value="1"/>
</dbReference>
<dbReference type="PANTHER" id="PTHR40469">
    <property type="entry name" value="SECRETED GLYCOSYL HYDROLASE"/>
    <property type="match status" value="1"/>
</dbReference>
<dbReference type="EMBL" id="JAVDSB010000006">
    <property type="protein sequence ID" value="MDR6552525.1"/>
    <property type="molecule type" value="Genomic_DNA"/>
</dbReference>
<organism evidence="2 3">
    <name type="scientific">Paenibacillus qinlingensis</name>
    <dbReference type="NCBI Taxonomy" id="1837343"/>
    <lineage>
        <taxon>Bacteria</taxon>
        <taxon>Bacillati</taxon>
        <taxon>Bacillota</taxon>
        <taxon>Bacilli</taxon>
        <taxon>Bacillales</taxon>
        <taxon>Paenibacillaceae</taxon>
        <taxon>Paenibacillus</taxon>
    </lineage>
</organism>
<evidence type="ECO:0000313" key="3">
    <source>
        <dbReference type="Proteomes" id="UP001267290"/>
    </source>
</evidence>
<sequence>MTSNILVLGHYTEPKHHPLHGVDIELKDILGDEGYIVCTEDYDVLLRERITAFDVVISYTDCWRTAITDKQAAGLLAFVTGGGGLLALHNGISLQHRFDLCQLIGGYFTGHPPFREITIRPSLGAAQHEIIEGIESFTIADEPYQFAFIPHSDKTVLLEYDQENQVVPAAWAHRFGQGRVVYLMPGHQAESFRHPVYREIIRNSCRWLVGAR</sequence>
<reference evidence="2 3" key="1">
    <citation type="submission" date="2023-07" db="EMBL/GenBank/DDBJ databases">
        <title>Sorghum-associated microbial communities from plants grown in Nebraska, USA.</title>
        <authorList>
            <person name="Schachtman D."/>
        </authorList>
    </citation>
    <scope>NUCLEOTIDE SEQUENCE [LARGE SCALE GENOMIC DNA]</scope>
    <source>
        <strain evidence="2 3">CC258</strain>
    </source>
</reference>
<dbReference type="InterPro" id="IPR029062">
    <property type="entry name" value="Class_I_gatase-like"/>
</dbReference>
<dbReference type="Pfam" id="PF06283">
    <property type="entry name" value="ThuA"/>
    <property type="match status" value="1"/>
</dbReference>
<protein>
    <submittedName>
        <fullName evidence="2">Type 1 glutamine amidotransferase</fullName>
    </submittedName>
</protein>
<dbReference type="SUPFAM" id="SSF52317">
    <property type="entry name" value="Class I glutamine amidotransferase-like"/>
    <property type="match status" value="1"/>
</dbReference>
<gene>
    <name evidence="2" type="ORF">J2736_003731</name>
</gene>
<dbReference type="Proteomes" id="UP001267290">
    <property type="component" value="Unassembled WGS sequence"/>
</dbReference>
<keyword evidence="2" id="KW-0315">Glutamine amidotransferase</keyword>
<comment type="caution">
    <text evidence="2">The sequence shown here is derived from an EMBL/GenBank/DDBJ whole genome shotgun (WGS) entry which is preliminary data.</text>
</comment>
<accession>A0ABU1NYE4</accession>
<keyword evidence="3" id="KW-1185">Reference proteome</keyword>
<dbReference type="InterPro" id="IPR029010">
    <property type="entry name" value="ThuA-like"/>
</dbReference>
<dbReference type="RefSeq" id="WP_310500041.1">
    <property type="nucleotide sequence ID" value="NZ_JAVDSB010000006.1"/>
</dbReference>